<dbReference type="InterPro" id="IPR016024">
    <property type="entry name" value="ARM-type_fold"/>
</dbReference>
<dbReference type="SUPFAM" id="SSF48371">
    <property type="entry name" value="ARM repeat"/>
    <property type="match status" value="1"/>
</dbReference>
<feature type="domain" description="Wings apart-like protein C-terminal" evidence="3">
    <location>
        <begin position="136"/>
        <end position="778"/>
    </location>
</feature>
<comment type="caution">
    <text evidence="4">The sequence shown here is derived from an EMBL/GenBank/DDBJ whole genome shotgun (WGS) entry which is preliminary data.</text>
</comment>
<evidence type="ECO:0000259" key="3">
    <source>
        <dbReference type="Pfam" id="PF07814"/>
    </source>
</evidence>
<dbReference type="Proteomes" id="UP000290289">
    <property type="component" value="Chromosome 10"/>
</dbReference>
<keyword evidence="5" id="KW-1185">Reference proteome</keyword>
<protein>
    <recommendedName>
        <fullName evidence="3">Wings apart-like protein C-terminal domain-containing protein</fullName>
    </recommendedName>
</protein>
<dbReference type="InterPro" id="IPR039874">
    <property type="entry name" value="WAPL"/>
</dbReference>
<feature type="compositionally biased region" description="Polar residues" evidence="2">
    <location>
        <begin position="59"/>
        <end position="80"/>
    </location>
</feature>
<evidence type="ECO:0000256" key="2">
    <source>
        <dbReference type="SAM" id="MobiDB-lite"/>
    </source>
</evidence>
<name>A0A498IRR2_MALDO</name>
<sequence length="926" mass="101857">MIRGRNPAKPKTPPFTKMIVRTYGRRKGGGIPSTYSDTELNDAVHDDDDVGSDPFGFSLSQPQESSDPFNFSSQEDSSSGWAHFDSDPYVTKDDSLKRFPLDGVVAGRSKKAKTRKEVVGKNSYRPPLPPSILATSTLMEAQEFGEMMEHVDEVNFALDGLRKGQPVRIRRASLLSLLSICGTAQQRRLLRTQGMAKTIIEAIMGLSFDDSPSNLAAATIFYVLTSDGQDDHLLESPNCINFLIRFCKPIVSNTTEDKVPKIGRKLLALRIGADISQCTTKRLDSSSAAIFSKVQEILVGCKDLKPSCADDGGMEKPELCPKWIALLTIEKACLSTISLEETTGAVRKSGCNFKEKLQELGGLDAVFEVTMGCHSNMEGWLKDSSHSIWEKEIDMVRSLVLLLKCLKIMENATFLSKENQSHLLEMKRKLDPMAIPMSFTELVISAINILSGLYLQESSSSSSNGERSYSLSNGVEHVSKKRSDICQSNQLMSTPCSVYTISSSETTSTSMADAYSLKTRLNSSRNGSFNGLSSHVSSRISKFSNLTTKNAGLRWRSSNFDDSKIDLSEESQDPFAFSEDSRMVADLSQRSYTSQDSKTDLSQESQDPFAFDEDDYKPSKWDKLSGKKKFSLSQENATAYREIDDICQLQLIMSQEASSNGENHQTQETTCSGAVSREGSSLVADCLLTAVKVLMNLANDNPVGCQQIAAYGGLETLSSLIANHFPSFNSLSSPFSERSENTSSIELDHQNDKRLTDQELDFLVAILGLLVNLVEKDGQNRSRLAAASVHLPSSEGFKEESRKDLILLICSIFLANQGAGEGGGEEMVLPTDEAAVLQGEQEAEKMIVEAYSALLLAFLSTESKSIRDAISDCLPDRNLAILVPVLDRFVAFHLTLNMISPETHKAVSEVIESCRIRSETILVYEE</sequence>
<dbReference type="InterPro" id="IPR011989">
    <property type="entry name" value="ARM-like"/>
</dbReference>
<feature type="region of interest" description="Disordered" evidence="2">
    <location>
        <begin position="22"/>
        <end position="80"/>
    </location>
</feature>
<feature type="compositionally biased region" description="Polar residues" evidence="2">
    <location>
        <begin position="588"/>
        <end position="606"/>
    </location>
</feature>
<dbReference type="InterPro" id="IPR022771">
    <property type="entry name" value="WAPL_C"/>
</dbReference>
<dbReference type="AlphaFoldDB" id="A0A498IRR2"/>
<dbReference type="EMBL" id="RDQH01000336">
    <property type="protein sequence ID" value="RXH86148.1"/>
    <property type="molecule type" value="Genomic_DNA"/>
</dbReference>
<proteinExistence type="inferred from homology"/>
<dbReference type="FunFam" id="1.25.10.10:FF:000519">
    <property type="entry name" value="WAPL (Wings apart-like protein regulation of heterochromatin) protein"/>
    <property type="match status" value="1"/>
</dbReference>
<dbReference type="Gene3D" id="1.25.10.10">
    <property type="entry name" value="Leucine-rich Repeat Variant"/>
    <property type="match status" value="2"/>
</dbReference>
<dbReference type="STRING" id="3750.A0A498IRR2"/>
<gene>
    <name evidence="4" type="ORF">DVH24_017201</name>
</gene>
<dbReference type="Pfam" id="PF07814">
    <property type="entry name" value="WAPL"/>
    <property type="match status" value="1"/>
</dbReference>
<evidence type="ECO:0000256" key="1">
    <source>
        <dbReference type="ARBA" id="ARBA00006854"/>
    </source>
</evidence>
<evidence type="ECO:0000313" key="5">
    <source>
        <dbReference type="Proteomes" id="UP000290289"/>
    </source>
</evidence>
<feature type="region of interest" description="Disordered" evidence="2">
    <location>
        <begin position="587"/>
        <end position="613"/>
    </location>
</feature>
<dbReference type="PANTHER" id="PTHR22100">
    <property type="entry name" value="WINGS APART-LIKE PROTEIN HOMOLOG"/>
    <property type="match status" value="1"/>
</dbReference>
<dbReference type="PANTHER" id="PTHR22100:SF13">
    <property type="entry name" value="WINGS APART-LIKE PROTEIN HOMOLOG"/>
    <property type="match status" value="1"/>
</dbReference>
<organism evidence="4 5">
    <name type="scientific">Malus domestica</name>
    <name type="common">Apple</name>
    <name type="synonym">Pyrus malus</name>
    <dbReference type="NCBI Taxonomy" id="3750"/>
    <lineage>
        <taxon>Eukaryota</taxon>
        <taxon>Viridiplantae</taxon>
        <taxon>Streptophyta</taxon>
        <taxon>Embryophyta</taxon>
        <taxon>Tracheophyta</taxon>
        <taxon>Spermatophyta</taxon>
        <taxon>Magnoliopsida</taxon>
        <taxon>eudicotyledons</taxon>
        <taxon>Gunneridae</taxon>
        <taxon>Pentapetalae</taxon>
        <taxon>rosids</taxon>
        <taxon>fabids</taxon>
        <taxon>Rosales</taxon>
        <taxon>Rosaceae</taxon>
        <taxon>Amygdaloideae</taxon>
        <taxon>Maleae</taxon>
        <taxon>Malus</taxon>
    </lineage>
</organism>
<accession>A0A498IRR2</accession>
<comment type="similarity">
    <text evidence="1">Belongs to the WAPL family.</text>
</comment>
<evidence type="ECO:0000313" key="4">
    <source>
        <dbReference type="EMBL" id="RXH86148.1"/>
    </source>
</evidence>
<reference evidence="4 5" key="1">
    <citation type="submission" date="2018-10" db="EMBL/GenBank/DDBJ databases">
        <title>A high-quality apple genome assembly.</title>
        <authorList>
            <person name="Hu J."/>
        </authorList>
    </citation>
    <scope>NUCLEOTIDE SEQUENCE [LARGE SCALE GENOMIC DNA]</scope>
    <source>
        <strain evidence="5">cv. HFTH1</strain>
        <tissue evidence="4">Young leaf</tissue>
    </source>
</reference>